<evidence type="ECO:0000256" key="2">
    <source>
        <dbReference type="ARBA" id="ARBA00022679"/>
    </source>
</evidence>
<reference evidence="11 12" key="1">
    <citation type="submission" date="2016-10" db="EMBL/GenBank/DDBJ databases">
        <authorList>
            <person name="de Groot N.N."/>
        </authorList>
    </citation>
    <scope>NUCLEOTIDE SEQUENCE [LARGE SCALE GENOMIC DNA]</scope>
    <source>
        <strain evidence="11 12">DSM 100674</strain>
    </source>
</reference>
<dbReference type="STRING" id="1287727.SAMN05443999_102396"/>
<keyword evidence="7" id="KW-0460">Magnesium</keyword>
<gene>
    <name evidence="11" type="ORF">SAMN05443999_102396</name>
</gene>
<keyword evidence="5" id="KW-0479">Metal-binding</keyword>
<dbReference type="PROSITE" id="PS51257">
    <property type="entry name" value="PROKAR_LIPOPROTEIN"/>
    <property type="match status" value="1"/>
</dbReference>
<keyword evidence="2 8" id="KW-0808">Transferase</keyword>
<evidence type="ECO:0000256" key="3">
    <source>
        <dbReference type="ARBA" id="ARBA00022694"/>
    </source>
</evidence>
<evidence type="ECO:0000259" key="9">
    <source>
        <dbReference type="Pfam" id="PF01743"/>
    </source>
</evidence>
<evidence type="ECO:0000256" key="7">
    <source>
        <dbReference type="ARBA" id="ARBA00022842"/>
    </source>
</evidence>
<dbReference type="InterPro" id="IPR002646">
    <property type="entry name" value="PolA_pol_head_dom"/>
</dbReference>
<comment type="cofactor">
    <cofactor evidence="1">
        <name>Mg(2+)</name>
        <dbReference type="ChEBI" id="CHEBI:18420"/>
    </cofactor>
</comment>
<keyword evidence="8" id="KW-0694">RNA-binding</keyword>
<dbReference type="PANTHER" id="PTHR46173">
    <property type="entry name" value="CCA TRNA NUCLEOTIDYLTRANSFERASE 1, MITOCHONDRIAL"/>
    <property type="match status" value="1"/>
</dbReference>
<accession>A0A1H7KEX9</accession>
<dbReference type="InterPro" id="IPR043519">
    <property type="entry name" value="NT_sf"/>
</dbReference>
<dbReference type="GO" id="GO:0000166">
    <property type="term" value="F:nucleotide binding"/>
    <property type="evidence" value="ECO:0007669"/>
    <property type="project" value="UniProtKB-KW"/>
</dbReference>
<dbReference type="GO" id="GO:0008033">
    <property type="term" value="P:tRNA processing"/>
    <property type="evidence" value="ECO:0007669"/>
    <property type="project" value="UniProtKB-KW"/>
</dbReference>
<dbReference type="AlphaFoldDB" id="A0A1H7KEX9"/>
<dbReference type="Gene3D" id="3.30.460.10">
    <property type="entry name" value="Beta Polymerase, domain 2"/>
    <property type="match status" value="1"/>
</dbReference>
<keyword evidence="6" id="KW-0547">Nucleotide-binding</keyword>
<feature type="domain" description="tRNA nucleotidyltransferase/poly(A) polymerase RNA and SrmB- binding" evidence="10">
    <location>
        <begin position="184"/>
        <end position="239"/>
    </location>
</feature>
<keyword evidence="3" id="KW-0819">tRNA processing</keyword>
<dbReference type="Pfam" id="PF12627">
    <property type="entry name" value="PolyA_pol_RNAbd"/>
    <property type="match status" value="1"/>
</dbReference>
<comment type="similarity">
    <text evidence="8">Belongs to the tRNA nucleotidyltransferase/poly(A) polymerase family.</text>
</comment>
<dbReference type="SUPFAM" id="SSF81891">
    <property type="entry name" value="Poly A polymerase C-terminal region-like"/>
    <property type="match status" value="1"/>
</dbReference>
<dbReference type="Proteomes" id="UP000199582">
    <property type="component" value="Unassembled WGS sequence"/>
</dbReference>
<evidence type="ECO:0000313" key="12">
    <source>
        <dbReference type="Proteomes" id="UP000199582"/>
    </source>
</evidence>
<dbReference type="InterPro" id="IPR050264">
    <property type="entry name" value="Bact_CCA-adding_enz_type3_sf"/>
</dbReference>
<evidence type="ECO:0000259" key="10">
    <source>
        <dbReference type="Pfam" id="PF12627"/>
    </source>
</evidence>
<dbReference type="Pfam" id="PF01743">
    <property type="entry name" value="PolyA_pol"/>
    <property type="match status" value="1"/>
</dbReference>
<dbReference type="PANTHER" id="PTHR46173:SF1">
    <property type="entry name" value="CCA TRNA NUCLEOTIDYLTRANSFERASE 1, MITOCHONDRIAL"/>
    <property type="match status" value="1"/>
</dbReference>
<protein>
    <submittedName>
        <fullName evidence="11">Poly(A) polymerase</fullName>
    </submittedName>
</protein>
<dbReference type="Gene3D" id="1.10.3090.10">
    <property type="entry name" value="cca-adding enzyme, domain 2"/>
    <property type="match status" value="1"/>
</dbReference>
<proteinExistence type="inferred from homology"/>
<organism evidence="11 12">
    <name type="scientific">Roseovarius azorensis</name>
    <dbReference type="NCBI Taxonomy" id="1287727"/>
    <lineage>
        <taxon>Bacteria</taxon>
        <taxon>Pseudomonadati</taxon>
        <taxon>Pseudomonadota</taxon>
        <taxon>Alphaproteobacteria</taxon>
        <taxon>Rhodobacterales</taxon>
        <taxon>Roseobacteraceae</taxon>
        <taxon>Roseovarius</taxon>
    </lineage>
</organism>
<evidence type="ECO:0000313" key="11">
    <source>
        <dbReference type="EMBL" id="SEK85056.1"/>
    </source>
</evidence>
<evidence type="ECO:0000256" key="1">
    <source>
        <dbReference type="ARBA" id="ARBA00001946"/>
    </source>
</evidence>
<dbReference type="GO" id="GO:0000049">
    <property type="term" value="F:tRNA binding"/>
    <property type="evidence" value="ECO:0007669"/>
    <property type="project" value="TreeGrafter"/>
</dbReference>
<dbReference type="SUPFAM" id="SSF81301">
    <property type="entry name" value="Nucleotidyltransferase"/>
    <property type="match status" value="1"/>
</dbReference>
<dbReference type="OrthoDB" id="9805698at2"/>
<dbReference type="InterPro" id="IPR032828">
    <property type="entry name" value="PolyA_RNA-bd"/>
</dbReference>
<dbReference type="GO" id="GO:0016779">
    <property type="term" value="F:nucleotidyltransferase activity"/>
    <property type="evidence" value="ECO:0007669"/>
    <property type="project" value="UniProtKB-KW"/>
</dbReference>
<dbReference type="GO" id="GO:0046872">
    <property type="term" value="F:metal ion binding"/>
    <property type="evidence" value="ECO:0007669"/>
    <property type="project" value="UniProtKB-KW"/>
</dbReference>
<dbReference type="RefSeq" id="WP_093033058.1">
    <property type="nucleotide sequence ID" value="NZ_FOAG01000002.1"/>
</dbReference>
<feature type="domain" description="Poly A polymerase head" evidence="9">
    <location>
        <begin position="29"/>
        <end position="149"/>
    </location>
</feature>
<evidence type="ECO:0000256" key="4">
    <source>
        <dbReference type="ARBA" id="ARBA00022695"/>
    </source>
</evidence>
<evidence type="ECO:0000256" key="6">
    <source>
        <dbReference type="ARBA" id="ARBA00022741"/>
    </source>
</evidence>
<name>A0A1H7KEX9_9RHOB</name>
<keyword evidence="4" id="KW-0548">Nucleotidyltransferase</keyword>
<evidence type="ECO:0000256" key="5">
    <source>
        <dbReference type="ARBA" id="ARBA00022723"/>
    </source>
</evidence>
<sequence>MKITGDWITARPTQSVCAMLTGAGHQALFVGGCVRNAVLGAPVGDIDIATDARPERVIELAGAAGLKPVPTGLEHGTITVVSDHIPHEVTTFRKDVQTFGRHAVVAFADDLPADARRRDFTMNALYAQPDGTLIDPLGGLDDLHARRVRFIEDPAQRIREDYLRILRFFRFHAWYGDAGNGLDAEGLAACATNLDGLATLSRERVGGEMLKLLDAPDPAPSVAAMQAAGVLHAVLPGADVRALAPLVHLESETNTAPEPLRRLASLGGRDVADRLRLSKPQARRLALLREMPTGTMLAPELGYRHGTTDGADILLLRAALLETPLAPDMQDDLARGAAARFPVAAADLMPGLSGPALGQRLADLERRWIASGFSLTREDLL</sequence>
<keyword evidence="12" id="KW-1185">Reference proteome</keyword>
<dbReference type="CDD" id="cd05398">
    <property type="entry name" value="NT_ClassII-CCAase"/>
    <property type="match status" value="1"/>
</dbReference>
<evidence type="ECO:0000256" key="8">
    <source>
        <dbReference type="RuleBase" id="RU003953"/>
    </source>
</evidence>
<dbReference type="EMBL" id="FOAG01000002">
    <property type="protein sequence ID" value="SEK85056.1"/>
    <property type="molecule type" value="Genomic_DNA"/>
</dbReference>